<proteinExistence type="inferred from homology"/>
<dbReference type="Gene3D" id="3.30.70.260">
    <property type="match status" value="1"/>
</dbReference>
<organism evidence="3 4">
    <name type="scientific">Vallitalea guaymasensis</name>
    <dbReference type="NCBI Taxonomy" id="1185412"/>
    <lineage>
        <taxon>Bacteria</taxon>
        <taxon>Bacillati</taxon>
        <taxon>Bacillota</taxon>
        <taxon>Clostridia</taxon>
        <taxon>Lachnospirales</taxon>
        <taxon>Vallitaleaceae</taxon>
        <taxon>Vallitalea</taxon>
    </lineage>
</organism>
<protein>
    <recommendedName>
        <fullName evidence="1">UPF0735 ACT domain-containing protein HYG85_15160</fullName>
    </recommendedName>
</protein>
<reference evidence="3 4" key="1">
    <citation type="submission" date="2020-07" db="EMBL/GenBank/DDBJ databases">
        <title>Vallitalea guaymasensis genome.</title>
        <authorList>
            <person name="Postec A."/>
        </authorList>
    </citation>
    <scope>NUCLEOTIDE SEQUENCE [LARGE SCALE GENOMIC DNA]</scope>
    <source>
        <strain evidence="3 4">Ra1766G1</strain>
    </source>
</reference>
<dbReference type="NCBIfam" id="NF003361">
    <property type="entry name" value="PRK04435.1"/>
    <property type="match status" value="1"/>
</dbReference>
<dbReference type="PROSITE" id="PS51671">
    <property type="entry name" value="ACT"/>
    <property type="match status" value="1"/>
</dbReference>
<evidence type="ECO:0000256" key="1">
    <source>
        <dbReference type="HAMAP-Rule" id="MF_00707"/>
    </source>
</evidence>
<name>A0A8J8MC55_9FIRM</name>
<keyword evidence="4" id="KW-1185">Reference proteome</keyword>
<accession>A0A8J8MC55</accession>
<dbReference type="InterPro" id="IPR002912">
    <property type="entry name" value="ACT_dom"/>
</dbReference>
<dbReference type="Pfam" id="PF13291">
    <property type="entry name" value="ACT_4"/>
    <property type="match status" value="1"/>
</dbReference>
<evidence type="ECO:0000313" key="3">
    <source>
        <dbReference type="EMBL" id="QUH30183.1"/>
    </source>
</evidence>
<dbReference type="AlphaFoldDB" id="A0A8J8MC55"/>
<dbReference type="InterPro" id="IPR008310">
    <property type="entry name" value="UPF0735_ACT_dom-cont"/>
</dbReference>
<dbReference type="RefSeq" id="WP_113673695.1">
    <property type="nucleotide sequence ID" value="NZ_CAJXUH010000021.1"/>
</dbReference>
<dbReference type="Proteomes" id="UP000677305">
    <property type="component" value="Chromosome"/>
</dbReference>
<dbReference type="KEGG" id="vgu:HYG85_15160"/>
<evidence type="ECO:0000313" key="4">
    <source>
        <dbReference type="Proteomes" id="UP000677305"/>
    </source>
</evidence>
<dbReference type="HAMAP" id="MF_00707">
    <property type="entry name" value="UPF0735"/>
    <property type="match status" value="1"/>
</dbReference>
<sequence>MPDTASYYIIKRKALPEVFLKVVQAKKLLEKEKAITIQEAVDSVGISRSSFYKYKDTIFPFYDNSRGRAITVALGLDDEPGLLSCILNIIAQYKANILTIHQTIPINGVANITLSMEILPTSGDIQEMIMSLESHEGIHQVKILARE</sequence>
<dbReference type="PIRSF" id="PIRSF025624">
    <property type="entry name" value="ACT_PheB"/>
    <property type="match status" value="1"/>
</dbReference>
<dbReference type="SUPFAM" id="SSF55021">
    <property type="entry name" value="ACT-like"/>
    <property type="match status" value="1"/>
</dbReference>
<gene>
    <name evidence="3" type="ORF">HYG85_15160</name>
</gene>
<feature type="domain" description="ACT" evidence="2">
    <location>
        <begin position="71"/>
        <end position="146"/>
    </location>
</feature>
<dbReference type="OrthoDB" id="9788773at2"/>
<comment type="similarity">
    <text evidence="1">Belongs to the UPF0735 family.</text>
</comment>
<dbReference type="EMBL" id="CP058561">
    <property type="protein sequence ID" value="QUH30183.1"/>
    <property type="molecule type" value="Genomic_DNA"/>
</dbReference>
<evidence type="ECO:0000259" key="2">
    <source>
        <dbReference type="PROSITE" id="PS51671"/>
    </source>
</evidence>
<dbReference type="InterPro" id="IPR045865">
    <property type="entry name" value="ACT-like_dom_sf"/>
</dbReference>